<dbReference type="EMBL" id="QFZK01000002">
    <property type="protein sequence ID" value="RFO98092.1"/>
    <property type="molecule type" value="Genomic_DNA"/>
</dbReference>
<dbReference type="AlphaFoldDB" id="A0A3E1RGE2"/>
<accession>A0A3E1RGE2</accession>
<sequence length="99" mass="10945">MEIKDYRQPMVTSIGVILGFLMGFLGQWVTEPAFHLGSGADYIVFAGCLLGVVLLLVALYRMLAPAQPQDMTRYYTRTLRLYMGGIVVAFSSMVVSAFV</sequence>
<name>A0A3E1RGE2_9BURK</name>
<evidence type="ECO:0000313" key="3">
    <source>
        <dbReference type="Proteomes" id="UP000260665"/>
    </source>
</evidence>
<evidence type="ECO:0000256" key="1">
    <source>
        <dbReference type="SAM" id="Phobius"/>
    </source>
</evidence>
<protein>
    <submittedName>
        <fullName evidence="2">Uncharacterized protein</fullName>
    </submittedName>
</protein>
<reference evidence="2 3" key="1">
    <citation type="submission" date="2018-05" db="EMBL/GenBank/DDBJ databases">
        <title>Rhodoferax soyangensis sp.nov., isolated from an oligotrophic freshwater lake.</title>
        <authorList>
            <person name="Park M."/>
        </authorList>
    </citation>
    <scope>NUCLEOTIDE SEQUENCE [LARGE SCALE GENOMIC DNA]</scope>
    <source>
        <strain evidence="2 3">IMCC26218</strain>
    </source>
</reference>
<comment type="caution">
    <text evidence="2">The sequence shown here is derived from an EMBL/GenBank/DDBJ whole genome shotgun (WGS) entry which is preliminary data.</text>
</comment>
<dbReference type="RefSeq" id="WP_147321240.1">
    <property type="nucleotide sequence ID" value="NZ_QFZK01000002.1"/>
</dbReference>
<keyword evidence="3" id="KW-1185">Reference proteome</keyword>
<feature type="transmembrane region" description="Helical" evidence="1">
    <location>
        <begin position="81"/>
        <end position="98"/>
    </location>
</feature>
<organism evidence="2 3">
    <name type="scientific">Rhodoferax lacus</name>
    <dbReference type="NCBI Taxonomy" id="2184758"/>
    <lineage>
        <taxon>Bacteria</taxon>
        <taxon>Pseudomonadati</taxon>
        <taxon>Pseudomonadota</taxon>
        <taxon>Betaproteobacteria</taxon>
        <taxon>Burkholderiales</taxon>
        <taxon>Comamonadaceae</taxon>
        <taxon>Rhodoferax</taxon>
    </lineage>
</organism>
<keyword evidence="1" id="KW-0472">Membrane</keyword>
<proteinExistence type="predicted"/>
<evidence type="ECO:0000313" key="2">
    <source>
        <dbReference type="EMBL" id="RFO98092.1"/>
    </source>
</evidence>
<keyword evidence="1" id="KW-1133">Transmembrane helix</keyword>
<dbReference type="Proteomes" id="UP000260665">
    <property type="component" value="Unassembled WGS sequence"/>
</dbReference>
<feature type="transmembrane region" description="Helical" evidence="1">
    <location>
        <begin position="42"/>
        <end position="60"/>
    </location>
</feature>
<dbReference type="OrthoDB" id="8911515at2"/>
<feature type="transmembrane region" description="Helical" evidence="1">
    <location>
        <begin position="12"/>
        <end position="30"/>
    </location>
</feature>
<keyword evidence="1" id="KW-0812">Transmembrane</keyword>
<gene>
    <name evidence="2" type="ORF">DIC66_05065</name>
</gene>